<gene>
    <name evidence="1" type="ORF">PS847_01941</name>
</gene>
<protein>
    <submittedName>
        <fullName evidence="1">Uncharacterized protein</fullName>
    </submittedName>
</protein>
<dbReference type="AlphaFoldDB" id="A0A5E7J726"/>
<organism evidence="1 2">
    <name type="scientific">Pseudomonas fluorescens</name>
    <dbReference type="NCBI Taxonomy" id="294"/>
    <lineage>
        <taxon>Bacteria</taxon>
        <taxon>Pseudomonadati</taxon>
        <taxon>Pseudomonadota</taxon>
        <taxon>Gammaproteobacteria</taxon>
        <taxon>Pseudomonadales</taxon>
        <taxon>Pseudomonadaceae</taxon>
        <taxon>Pseudomonas</taxon>
    </lineage>
</organism>
<dbReference type="EMBL" id="CABVIC010000002">
    <property type="protein sequence ID" value="VVO83946.1"/>
    <property type="molecule type" value="Genomic_DNA"/>
</dbReference>
<evidence type="ECO:0000313" key="2">
    <source>
        <dbReference type="Proteomes" id="UP000326067"/>
    </source>
</evidence>
<reference evidence="1 2" key="1">
    <citation type="submission" date="2019-09" db="EMBL/GenBank/DDBJ databases">
        <authorList>
            <person name="Chandra G."/>
            <person name="Truman W A."/>
        </authorList>
    </citation>
    <scope>NUCLEOTIDE SEQUENCE [LARGE SCALE GENOMIC DNA]</scope>
    <source>
        <strain evidence="1">PS847</strain>
    </source>
</reference>
<dbReference type="Proteomes" id="UP000326067">
    <property type="component" value="Unassembled WGS sequence"/>
</dbReference>
<proteinExistence type="predicted"/>
<accession>A0A5E7J726</accession>
<name>A0A5E7J726_PSEFL</name>
<sequence length="44" mass="4736">MENYAPLAHDVIDGIIKEAKAGLDKILKDKPNGSISLRAQAAME</sequence>
<evidence type="ECO:0000313" key="1">
    <source>
        <dbReference type="EMBL" id="VVO83946.1"/>
    </source>
</evidence>